<dbReference type="EMBL" id="SGSU01000013">
    <property type="protein sequence ID" value="RZG65875.1"/>
    <property type="molecule type" value="Genomic_DNA"/>
</dbReference>
<reference evidence="1 2" key="1">
    <citation type="submission" date="2019-02" db="EMBL/GenBank/DDBJ databases">
        <title>The Batch Genome Submission of Acinetobacter spp. strains.</title>
        <authorList>
            <person name="Qin J."/>
            <person name="Hu Y."/>
            <person name="Ye H."/>
            <person name="Wei L."/>
            <person name="Feng Y."/>
            <person name="Zong Z."/>
        </authorList>
    </citation>
    <scope>NUCLEOTIDE SEQUENCE [LARGE SCALE GENOMIC DNA]</scope>
    <source>
        <strain evidence="1 2">WCHABo060081</strain>
    </source>
</reference>
<name>A0A4Q7AU39_9GAMM</name>
<evidence type="ECO:0000313" key="1">
    <source>
        <dbReference type="EMBL" id="RZG65875.1"/>
    </source>
</evidence>
<dbReference type="Proteomes" id="UP000293483">
    <property type="component" value="Unassembled WGS sequence"/>
</dbReference>
<comment type="caution">
    <text evidence="1">The sequence shown here is derived from an EMBL/GenBank/DDBJ whole genome shotgun (WGS) entry which is preliminary data.</text>
</comment>
<protein>
    <submittedName>
        <fullName evidence="1">Uncharacterized protein</fullName>
    </submittedName>
</protein>
<dbReference type="AlphaFoldDB" id="A0A4Q7AU39"/>
<sequence length="132" mass="15637">MDKMNLSSGTLLQYIIDHQNEYKIPCQQYTLPEVLARYVFLKMQKIQGHLIRQVQEKNSKEEILNKVLHRPVARWEQLMNPEQHLAYAIELFKKGAFIVLVDDVQIIDIDQVFYMAEHSRIQFIRLIPLTGQ</sequence>
<evidence type="ECO:0000313" key="2">
    <source>
        <dbReference type="Proteomes" id="UP000293483"/>
    </source>
</evidence>
<dbReference type="RefSeq" id="WP_130146609.1">
    <property type="nucleotide sequence ID" value="NZ_SGSU01000013.1"/>
</dbReference>
<gene>
    <name evidence="1" type="ORF">EXE25_11995</name>
</gene>
<organism evidence="1 2">
    <name type="scientific">Acinetobacter bouvetii</name>
    <dbReference type="NCBI Taxonomy" id="202951"/>
    <lineage>
        <taxon>Bacteria</taxon>
        <taxon>Pseudomonadati</taxon>
        <taxon>Pseudomonadota</taxon>
        <taxon>Gammaproteobacteria</taxon>
        <taxon>Moraxellales</taxon>
        <taxon>Moraxellaceae</taxon>
        <taxon>Acinetobacter</taxon>
    </lineage>
</organism>
<accession>A0A4Q7AU39</accession>
<proteinExistence type="predicted"/>